<evidence type="ECO:0000313" key="3">
    <source>
        <dbReference type="Proteomes" id="UP001143192"/>
    </source>
</evidence>
<dbReference type="PANTHER" id="PTHR33877">
    <property type="entry name" value="SLL1193 PROTEIN"/>
    <property type="match status" value="1"/>
</dbReference>
<dbReference type="CDD" id="cd00085">
    <property type="entry name" value="HNHc"/>
    <property type="match status" value="1"/>
</dbReference>
<dbReference type="InterPro" id="IPR002711">
    <property type="entry name" value="HNH"/>
</dbReference>
<comment type="caution">
    <text evidence="2">The sequence shown here is derived from an EMBL/GenBank/DDBJ whole genome shotgun (WGS) entry which is preliminary data.</text>
</comment>
<dbReference type="Pfam" id="PF01844">
    <property type="entry name" value="HNH"/>
    <property type="match status" value="1"/>
</dbReference>
<name>A0A9X2STH7_9BACE</name>
<dbReference type="InterPro" id="IPR052892">
    <property type="entry name" value="NA-targeting_endonuclease"/>
</dbReference>
<dbReference type="RefSeq" id="WP_257931420.1">
    <property type="nucleotide sequence ID" value="NZ_JAMZED010000015.1"/>
</dbReference>
<protein>
    <submittedName>
        <fullName evidence="2">HNH endonuclease</fullName>
    </submittedName>
</protein>
<keyword evidence="3" id="KW-1185">Reference proteome</keyword>
<dbReference type="AlphaFoldDB" id="A0A9X2STH7"/>
<dbReference type="GO" id="GO:0008270">
    <property type="term" value="F:zinc ion binding"/>
    <property type="evidence" value="ECO:0007669"/>
    <property type="project" value="InterPro"/>
</dbReference>
<proteinExistence type="predicted"/>
<dbReference type="InterPro" id="IPR003615">
    <property type="entry name" value="HNH_nuc"/>
</dbReference>
<dbReference type="PANTHER" id="PTHR33877:SF1">
    <property type="entry name" value="TYPE IV METHYL-DIRECTED RESTRICTION ENZYME ECOKMCRA"/>
    <property type="match status" value="1"/>
</dbReference>
<dbReference type="EMBL" id="JAMZED010000015">
    <property type="protein sequence ID" value="MCR6504692.1"/>
    <property type="molecule type" value="Genomic_DNA"/>
</dbReference>
<dbReference type="Proteomes" id="UP001143192">
    <property type="component" value="Unassembled WGS sequence"/>
</dbReference>
<organism evidence="2 3">
    <name type="scientific">Bacteroides muris</name>
    <name type="common">ex Fokt et al. 2023</name>
    <dbReference type="NCBI Taxonomy" id="2937417"/>
    <lineage>
        <taxon>Bacteria</taxon>
        <taxon>Pseudomonadati</taxon>
        <taxon>Bacteroidota</taxon>
        <taxon>Bacteroidia</taxon>
        <taxon>Bacteroidales</taxon>
        <taxon>Bacteroidaceae</taxon>
        <taxon>Bacteroides</taxon>
    </lineage>
</organism>
<accession>A0A9X2STH7</accession>
<dbReference type="GO" id="GO:0003676">
    <property type="term" value="F:nucleic acid binding"/>
    <property type="evidence" value="ECO:0007669"/>
    <property type="project" value="InterPro"/>
</dbReference>
<keyword evidence="2" id="KW-0378">Hydrolase</keyword>
<keyword evidence="2" id="KW-0255">Endonuclease</keyword>
<gene>
    <name evidence="2" type="ORF">M1B79_08365</name>
</gene>
<feature type="domain" description="HNH nuclease" evidence="1">
    <location>
        <begin position="170"/>
        <end position="228"/>
    </location>
</feature>
<keyword evidence="2" id="KW-0540">Nuclease</keyword>
<sequence length="245" mass="29428">MEEYKFESIYQFINIVYKSVKNEVELWGYDKEEFINSVSKFSKKSLLHIYAECTLFYYYMEYFKKNGDCIEEDYMQDWLHLFKCYNVYCKNEKYNLDDDDSAYKWFESNKECLWELFSVIANEIVHILFTNKNFLIDFNKLVVKTLEETEIPEQYLTPKKTIKRQNIPQWVKRAVFHRDKGRCVFCNKDLTGIITTLNSSNFDHILPLDKMGANDPCNIQLSCETCNKSKGANEHTPIYKYEELW</sequence>
<dbReference type="SMART" id="SM00507">
    <property type="entry name" value="HNHc"/>
    <property type="match status" value="1"/>
</dbReference>
<dbReference type="GO" id="GO:0004519">
    <property type="term" value="F:endonuclease activity"/>
    <property type="evidence" value="ECO:0007669"/>
    <property type="project" value="UniProtKB-KW"/>
</dbReference>
<evidence type="ECO:0000313" key="2">
    <source>
        <dbReference type="EMBL" id="MCR6504692.1"/>
    </source>
</evidence>
<reference evidence="2" key="1">
    <citation type="journal article" date="2022" name="Arch. Microbiol.">
        <title>Bacteroides muris sp. nov. isolated from the cecum of wild-derived house mice.</title>
        <authorList>
            <person name="Fokt H."/>
            <person name="Unni R."/>
            <person name="Repnik U."/>
            <person name="Schmitz R.A."/>
            <person name="Bramkamp M."/>
            <person name="Baines J.F."/>
            <person name="Unterweger D."/>
        </authorList>
    </citation>
    <scope>NUCLEOTIDE SEQUENCE</scope>
    <source>
        <strain evidence="2">KH365_2</strain>
    </source>
</reference>
<evidence type="ECO:0000259" key="1">
    <source>
        <dbReference type="SMART" id="SM00507"/>
    </source>
</evidence>
<reference evidence="2" key="2">
    <citation type="submission" date="2022-04" db="EMBL/GenBank/DDBJ databases">
        <authorList>
            <person name="Fokt H."/>
            <person name="Baines J."/>
        </authorList>
    </citation>
    <scope>NUCLEOTIDE SEQUENCE</scope>
    <source>
        <strain evidence="2">KH365_2</strain>
    </source>
</reference>
<dbReference type="Gene3D" id="1.10.30.50">
    <property type="match status" value="1"/>
</dbReference>